<dbReference type="GO" id="GO:0007528">
    <property type="term" value="P:neuromuscular junction development"/>
    <property type="evidence" value="ECO:0007669"/>
    <property type="project" value="TreeGrafter"/>
</dbReference>
<keyword evidence="3" id="KW-1185">Reference proteome</keyword>
<dbReference type="PANTHER" id="PTHR12587">
    <property type="entry name" value="LAR INTERACTING PROTEIN LIP -RELATED PROTEIN"/>
    <property type="match status" value="1"/>
</dbReference>
<dbReference type="Proteomes" id="UP000479000">
    <property type="component" value="Unassembled WGS sequence"/>
</dbReference>
<evidence type="ECO:0000313" key="2">
    <source>
        <dbReference type="EMBL" id="CAB0014599.1"/>
    </source>
</evidence>
<evidence type="ECO:0000313" key="3">
    <source>
        <dbReference type="Proteomes" id="UP000479000"/>
    </source>
</evidence>
<name>A0A6H5HD65_9HEMI</name>
<sequence length="192" mass="21880">MYVKSNDFGALNSQSKDRRLKFCDRFQNATKRLRESGRHQFRRAVRQRWNPFDCRPSTLREHAGDESGILRKKLHLALEAERGFTSGDPMLECAGRLEPGWVLRWLDDIGLPQYKGVHGGLMVHEDRFTETLLASLLSIPAEKTLLRRHLATHFKELLGSDVIQKKREAESTLGYVPLTPSLKAKVARATSA</sequence>
<proteinExistence type="predicted"/>
<dbReference type="InterPro" id="IPR029515">
    <property type="entry name" value="Liprin"/>
</dbReference>
<keyword evidence="1" id="KW-0677">Repeat</keyword>
<dbReference type="GO" id="GO:0048786">
    <property type="term" value="C:presynaptic active zone"/>
    <property type="evidence" value="ECO:0007669"/>
    <property type="project" value="TreeGrafter"/>
</dbReference>
<gene>
    <name evidence="2" type="ORF">NTEN_LOCUS19020</name>
</gene>
<dbReference type="Gene3D" id="1.10.150.50">
    <property type="entry name" value="Transcription Factor, Ets-1"/>
    <property type="match status" value="1"/>
</dbReference>
<evidence type="ECO:0000256" key="1">
    <source>
        <dbReference type="ARBA" id="ARBA00022737"/>
    </source>
</evidence>
<dbReference type="OrthoDB" id="6516566at2759"/>
<evidence type="ECO:0008006" key="4">
    <source>
        <dbReference type="Google" id="ProtNLM"/>
    </source>
</evidence>
<dbReference type="PANTHER" id="PTHR12587:SF14">
    <property type="entry name" value="AT31531P"/>
    <property type="match status" value="1"/>
</dbReference>
<reference evidence="2 3" key="1">
    <citation type="submission" date="2020-02" db="EMBL/GenBank/DDBJ databases">
        <authorList>
            <person name="Ferguson B K."/>
        </authorList>
    </citation>
    <scope>NUCLEOTIDE SEQUENCE [LARGE SCALE GENOMIC DNA]</scope>
</reference>
<organism evidence="2 3">
    <name type="scientific">Nesidiocoris tenuis</name>
    <dbReference type="NCBI Taxonomy" id="355587"/>
    <lineage>
        <taxon>Eukaryota</taxon>
        <taxon>Metazoa</taxon>
        <taxon>Ecdysozoa</taxon>
        <taxon>Arthropoda</taxon>
        <taxon>Hexapoda</taxon>
        <taxon>Insecta</taxon>
        <taxon>Pterygota</taxon>
        <taxon>Neoptera</taxon>
        <taxon>Paraneoptera</taxon>
        <taxon>Hemiptera</taxon>
        <taxon>Heteroptera</taxon>
        <taxon>Panheteroptera</taxon>
        <taxon>Cimicomorpha</taxon>
        <taxon>Miridae</taxon>
        <taxon>Dicyphina</taxon>
        <taxon>Nesidiocoris</taxon>
    </lineage>
</organism>
<accession>A0A6H5HD65</accession>
<dbReference type="EMBL" id="CADCXU010028099">
    <property type="protein sequence ID" value="CAB0014599.1"/>
    <property type="molecule type" value="Genomic_DNA"/>
</dbReference>
<dbReference type="AlphaFoldDB" id="A0A6H5HD65"/>
<protein>
    <recommendedName>
        <fullName evidence="4">SAM domain-containing protein</fullName>
    </recommendedName>
</protein>
<dbReference type="InterPro" id="IPR013761">
    <property type="entry name" value="SAM/pointed_sf"/>
</dbReference>